<comment type="caution">
    <text evidence="1">The sequence shown here is derived from an EMBL/GenBank/DDBJ whole genome shotgun (WGS) entry which is preliminary data.</text>
</comment>
<dbReference type="NCBIfam" id="TIGR03514">
    <property type="entry name" value="GldB_lipo"/>
    <property type="match status" value="1"/>
</dbReference>
<name>A0A6M0CR00_9FLAO</name>
<dbReference type="Pfam" id="PF25594">
    <property type="entry name" value="GldB_lipo"/>
    <property type="match status" value="1"/>
</dbReference>
<protein>
    <submittedName>
        <fullName evidence="1">Gliding motility lipoprotein GldB</fullName>
    </submittedName>
</protein>
<keyword evidence="1" id="KW-0449">Lipoprotein</keyword>
<evidence type="ECO:0000313" key="1">
    <source>
        <dbReference type="EMBL" id="NER18279.1"/>
    </source>
</evidence>
<evidence type="ECO:0000313" key="2">
    <source>
        <dbReference type="Proteomes" id="UP000474296"/>
    </source>
</evidence>
<dbReference type="AlphaFoldDB" id="A0A6M0CR00"/>
<organism evidence="1 2">
    <name type="scientific">Spongiivirga citrea</name>
    <dbReference type="NCBI Taxonomy" id="1481457"/>
    <lineage>
        <taxon>Bacteria</taxon>
        <taxon>Pseudomonadati</taxon>
        <taxon>Bacteroidota</taxon>
        <taxon>Flavobacteriia</taxon>
        <taxon>Flavobacteriales</taxon>
        <taxon>Flavobacteriaceae</taxon>
        <taxon>Spongiivirga</taxon>
    </lineage>
</organism>
<gene>
    <name evidence="1" type="primary">gldB</name>
    <name evidence="1" type="ORF">GWK10_13730</name>
</gene>
<dbReference type="Proteomes" id="UP000474296">
    <property type="component" value="Unassembled WGS sequence"/>
</dbReference>
<keyword evidence="2" id="KW-1185">Reference proteome</keyword>
<dbReference type="InterPro" id="IPR019853">
    <property type="entry name" value="GldB-like"/>
</dbReference>
<reference evidence="1 2" key="1">
    <citation type="submission" date="2020-01" db="EMBL/GenBank/DDBJ databases">
        <title>Spongiivirga citrea KCTC 32990T.</title>
        <authorList>
            <person name="Wang G."/>
        </authorList>
    </citation>
    <scope>NUCLEOTIDE SEQUENCE [LARGE SCALE GENOMIC DNA]</scope>
    <source>
        <strain evidence="1 2">KCTC 32990</strain>
    </source>
</reference>
<sequence length="309" mass="36486">MSCNEEKNCEEVAPEIAEISLTLTIDRFDQEFDKTNPSDFSSLKMKYPYMFQQQLPDSVWIARMNDTLRQEIMAEVNLVFPDFEKESVELRNLFKHIKYYFPKAKIPKVVTAISDVDRNNKVFYSDTLLAIAVDTYLGKENKLYQGISKFERNNLNKTQLIPDVINEFSKPYISSPKNRTFIAQMLYFGKRLYLKDKLIPCATDEVKIGYDTSQIEWCEVNEEEVWRYFIDNEMLFSTDKELVRRFLLNAPFSKFFKEIDQESPGRIGQWLGWQIVRAYMNTNEVSLQELMITPADEIFKNSNYKPKKK</sequence>
<accession>A0A6M0CR00</accession>
<dbReference type="EMBL" id="JAABOQ010000005">
    <property type="protein sequence ID" value="NER18279.1"/>
    <property type="molecule type" value="Genomic_DNA"/>
</dbReference>
<proteinExistence type="predicted"/>